<dbReference type="Gene3D" id="3.40.50.1000">
    <property type="entry name" value="HAD superfamily/HAD-like"/>
    <property type="match status" value="1"/>
</dbReference>
<dbReference type="Pfam" id="PF00702">
    <property type="entry name" value="Hydrolase"/>
    <property type="match status" value="1"/>
</dbReference>
<gene>
    <name evidence="1" type="ORF">GCM10010873_02800</name>
</gene>
<name>A0AA37WYL4_9RHOB</name>
<dbReference type="InterPro" id="IPR006439">
    <property type="entry name" value="HAD-SF_hydro_IA"/>
</dbReference>
<dbReference type="SFLD" id="SFLDG01129">
    <property type="entry name" value="C1.5:_HAD__Beta-PGM__Phosphata"/>
    <property type="match status" value="1"/>
</dbReference>
<dbReference type="EMBL" id="BSPP01000002">
    <property type="protein sequence ID" value="GLS85307.1"/>
    <property type="molecule type" value="Genomic_DNA"/>
</dbReference>
<dbReference type="PANTHER" id="PTHR43611:SF3">
    <property type="entry name" value="FLAVIN MONONUCLEOTIDE HYDROLASE 1, CHLOROPLATIC"/>
    <property type="match status" value="1"/>
</dbReference>
<protein>
    <submittedName>
        <fullName evidence="1">Haloacid dehalogenase</fullName>
    </submittedName>
</protein>
<dbReference type="SUPFAM" id="SSF56784">
    <property type="entry name" value="HAD-like"/>
    <property type="match status" value="1"/>
</dbReference>
<dbReference type="NCBIfam" id="TIGR01549">
    <property type="entry name" value="HAD-SF-IA-v1"/>
    <property type="match status" value="1"/>
</dbReference>
<dbReference type="InterPro" id="IPR023214">
    <property type="entry name" value="HAD_sf"/>
</dbReference>
<dbReference type="Proteomes" id="UP001157355">
    <property type="component" value="Unassembled WGS sequence"/>
</dbReference>
<evidence type="ECO:0000313" key="1">
    <source>
        <dbReference type="EMBL" id="GLS85307.1"/>
    </source>
</evidence>
<accession>A0AA37WYL4</accession>
<proteinExistence type="predicted"/>
<sequence>MLQPQAVIFDIGNVLTRWQPEAFYDRAIGAERRQALFAAVDLHGMNDRVDEGALFRETIYEWADRHPDWADEIRMWYDRWIELASPRIEGSIALQRALRAKGIPVFALTNFGRYSFQEALPKMDFLADFDRHYVSGEMGVIKPDPLIYQMVEEDCGIAPQDLLFTDDKPENIVAAARRGWRTHQFESWQGWAGRLVAEGLLTKTEAGL</sequence>
<dbReference type="PANTHER" id="PTHR43611">
    <property type="entry name" value="ALPHA-D-GLUCOSE 1-PHOSPHATE PHOSPHATASE"/>
    <property type="match status" value="1"/>
</dbReference>
<keyword evidence="2" id="KW-1185">Reference proteome</keyword>
<comment type="caution">
    <text evidence="1">The sequence shown here is derived from an EMBL/GenBank/DDBJ whole genome shotgun (WGS) entry which is preliminary data.</text>
</comment>
<dbReference type="CDD" id="cd02603">
    <property type="entry name" value="HAD_sEH-N_like"/>
    <property type="match status" value="1"/>
</dbReference>
<dbReference type="RefSeq" id="WP_431307772.1">
    <property type="nucleotide sequence ID" value="NZ_BSPP01000002.1"/>
</dbReference>
<dbReference type="SFLD" id="SFLDS00003">
    <property type="entry name" value="Haloacid_Dehalogenase"/>
    <property type="match status" value="1"/>
</dbReference>
<reference evidence="1 2" key="1">
    <citation type="journal article" date="2014" name="Int. J. Syst. Evol. Microbiol.">
        <title>Complete genome sequence of Corynebacterium casei LMG S-19264T (=DSM 44701T), isolated from a smear-ripened cheese.</title>
        <authorList>
            <consortium name="US DOE Joint Genome Institute (JGI-PGF)"/>
            <person name="Walter F."/>
            <person name="Albersmeier A."/>
            <person name="Kalinowski J."/>
            <person name="Ruckert C."/>
        </authorList>
    </citation>
    <scope>NUCLEOTIDE SEQUENCE [LARGE SCALE GENOMIC DNA]</scope>
    <source>
        <strain evidence="1 2">NBRC 111766</strain>
    </source>
</reference>
<dbReference type="AlphaFoldDB" id="A0AA37WYL4"/>
<dbReference type="Gene3D" id="1.10.150.240">
    <property type="entry name" value="Putative phosphatase, domain 2"/>
    <property type="match status" value="1"/>
</dbReference>
<dbReference type="InterPro" id="IPR036412">
    <property type="entry name" value="HAD-like_sf"/>
</dbReference>
<dbReference type="InterPro" id="IPR023198">
    <property type="entry name" value="PGP-like_dom2"/>
</dbReference>
<evidence type="ECO:0000313" key="2">
    <source>
        <dbReference type="Proteomes" id="UP001157355"/>
    </source>
</evidence>
<dbReference type="NCBIfam" id="TIGR01509">
    <property type="entry name" value="HAD-SF-IA-v3"/>
    <property type="match status" value="1"/>
</dbReference>
<organism evidence="1 2">
    <name type="scientific">Cypionkella aquatica</name>
    <dbReference type="NCBI Taxonomy" id="1756042"/>
    <lineage>
        <taxon>Bacteria</taxon>
        <taxon>Pseudomonadati</taxon>
        <taxon>Pseudomonadota</taxon>
        <taxon>Alphaproteobacteria</taxon>
        <taxon>Rhodobacterales</taxon>
        <taxon>Paracoccaceae</taxon>
        <taxon>Cypionkella</taxon>
    </lineage>
</organism>